<protein>
    <recommendedName>
        <fullName evidence="13">Heme transporter hrg-1</fullName>
    </recommendedName>
</protein>
<evidence type="ECO:0000256" key="6">
    <source>
        <dbReference type="ARBA" id="ARBA00022753"/>
    </source>
</evidence>
<proteinExistence type="inferred from homology"/>
<dbReference type="GO" id="GO:0020037">
    <property type="term" value="F:heme binding"/>
    <property type="evidence" value="ECO:0007669"/>
    <property type="project" value="TreeGrafter"/>
</dbReference>
<name>A0AAN8FD76_TRICO</name>
<dbReference type="EMBL" id="WIXE01010497">
    <property type="protein sequence ID" value="KAK5977526.1"/>
    <property type="molecule type" value="Genomic_DNA"/>
</dbReference>
<keyword evidence="9" id="KW-0458">Lysosome</keyword>
<evidence type="ECO:0008006" key="13">
    <source>
        <dbReference type="Google" id="ProtNLM"/>
    </source>
</evidence>
<dbReference type="GO" id="GO:0005886">
    <property type="term" value="C:plasma membrane"/>
    <property type="evidence" value="ECO:0007669"/>
    <property type="project" value="TreeGrafter"/>
</dbReference>
<evidence type="ECO:0000256" key="5">
    <source>
        <dbReference type="ARBA" id="ARBA00022692"/>
    </source>
</evidence>
<sequence>MTAYHVYRYESVEASEKIVQLTQGMCNMKVRIAIAIIGISAGIMAGLCFAVQYRNWSATIMAFISSVFASILLYLHLAYKKGWMVDWPHARFVCYTWAGWVCFAIGVIGMTACLVNAGVKHQTLTDQGLKGENFWITSVWFFMMAKWSSMIAVFSRRYMIATSIPLSKTPPIPVEKQF</sequence>
<feature type="transmembrane region" description="Helical" evidence="10">
    <location>
        <begin position="58"/>
        <end position="77"/>
    </location>
</feature>
<keyword evidence="6" id="KW-0967">Endosome</keyword>
<dbReference type="InterPro" id="IPR026218">
    <property type="entry name" value="HRG"/>
</dbReference>
<comment type="similarity">
    <text evidence="3">Belongs to the HRG family.</text>
</comment>
<dbReference type="PANTHER" id="PTHR31525:SF1">
    <property type="entry name" value="HEME TRANSPORTER HRG1"/>
    <property type="match status" value="1"/>
</dbReference>
<feature type="transmembrane region" description="Helical" evidence="10">
    <location>
        <begin position="134"/>
        <end position="154"/>
    </location>
</feature>
<dbReference type="AlphaFoldDB" id="A0AAN8FD76"/>
<reference evidence="11 12" key="1">
    <citation type="submission" date="2019-10" db="EMBL/GenBank/DDBJ databases">
        <title>Assembly and Annotation for the nematode Trichostrongylus colubriformis.</title>
        <authorList>
            <person name="Martin J."/>
        </authorList>
    </citation>
    <scope>NUCLEOTIDE SEQUENCE [LARGE SCALE GENOMIC DNA]</scope>
    <source>
        <strain evidence="11">G859</strain>
        <tissue evidence="11">Whole worm</tissue>
    </source>
</reference>
<evidence type="ECO:0000256" key="10">
    <source>
        <dbReference type="SAM" id="Phobius"/>
    </source>
</evidence>
<keyword evidence="4" id="KW-0813">Transport</keyword>
<evidence type="ECO:0000256" key="9">
    <source>
        <dbReference type="ARBA" id="ARBA00023228"/>
    </source>
</evidence>
<dbReference type="PANTHER" id="PTHR31525">
    <property type="entry name" value="HEME TRANSPORTER HRG1"/>
    <property type="match status" value="1"/>
</dbReference>
<dbReference type="Proteomes" id="UP001331761">
    <property type="component" value="Unassembled WGS sequence"/>
</dbReference>
<keyword evidence="8 10" id="KW-0472">Membrane</keyword>
<evidence type="ECO:0000313" key="12">
    <source>
        <dbReference type="Proteomes" id="UP001331761"/>
    </source>
</evidence>
<dbReference type="GO" id="GO:0010008">
    <property type="term" value="C:endosome membrane"/>
    <property type="evidence" value="ECO:0007669"/>
    <property type="project" value="UniProtKB-SubCell"/>
</dbReference>
<comment type="subcellular location">
    <subcellularLocation>
        <location evidence="2">Endosome membrane</location>
        <topology evidence="2">Multi-pass membrane protein</topology>
    </subcellularLocation>
    <subcellularLocation>
        <location evidence="1">Lysosome membrane</location>
        <topology evidence="1">Multi-pass membrane protein</topology>
    </subcellularLocation>
</comment>
<evidence type="ECO:0000256" key="1">
    <source>
        <dbReference type="ARBA" id="ARBA00004155"/>
    </source>
</evidence>
<evidence type="ECO:0000256" key="8">
    <source>
        <dbReference type="ARBA" id="ARBA00023136"/>
    </source>
</evidence>
<feature type="transmembrane region" description="Helical" evidence="10">
    <location>
        <begin position="32"/>
        <end position="52"/>
    </location>
</feature>
<evidence type="ECO:0000313" key="11">
    <source>
        <dbReference type="EMBL" id="KAK5977526.1"/>
    </source>
</evidence>
<dbReference type="PRINTS" id="PR02095">
    <property type="entry name" value="TRNSPORTRHRG"/>
</dbReference>
<keyword evidence="5 10" id="KW-0812">Transmembrane</keyword>
<comment type="caution">
    <text evidence="11">The sequence shown here is derived from an EMBL/GenBank/DDBJ whole genome shotgun (WGS) entry which is preliminary data.</text>
</comment>
<organism evidence="11 12">
    <name type="scientific">Trichostrongylus colubriformis</name>
    <name type="common">Black scour worm</name>
    <dbReference type="NCBI Taxonomy" id="6319"/>
    <lineage>
        <taxon>Eukaryota</taxon>
        <taxon>Metazoa</taxon>
        <taxon>Ecdysozoa</taxon>
        <taxon>Nematoda</taxon>
        <taxon>Chromadorea</taxon>
        <taxon>Rhabditida</taxon>
        <taxon>Rhabditina</taxon>
        <taxon>Rhabditomorpha</taxon>
        <taxon>Strongyloidea</taxon>
        <taxon>Trichostrongylidae</taxon>
        <taxon>Trichostrongylus</taxon>
    </lineage>
</organism>
<dbReference type="GO" id="GO:0015232">
    <property type="term" value="F:heme transmembrane transporter activity"/>
    <property type="evidence" value="ECO:0007669"/>
    <property type="project" value="InterPro"/>
</dbReference>
<gene>
    <name evidence="11" type="ORF">GCK32_013135</name>
</gene>
<dbReference type="GO" id="GO:0005765">
    <property type="term" value="C:lysosomal membrane"/>
    <property type="evidence" value="ECO:0007669"/>
    <property type="project" value="UniProtKB-SubCell"/>
</dbReference>
<evidence type="ECO:0000256" key="4">
    <source>
        <dbReference type="ARBA" id="ARBA00022448"/>
    </source>
</evidence>
<evidence type="ECO:0000256" key="2">
    <source>
        <dbReference type="ARBA" id="ARBA00004337"/>
    </source>
</evidence>
<evidence type="ECO:0000256" key="7">
    <source>
        <dbReference type="ARBA" id="ARBA00022989"/>
    </source>
</evidence>
<keyword evidence="12" id="KW-1185">Reference proteome</keyword>
<evidence type="ECO:0000256" key="3">
    <source>
        <dbReference type="ARBA" id="ARBA00006203"/>
    </source>
</evidence>
<dbReference type="Pfam" id="PF16954">
    <property type="entry name" value="HRG"/>
    <property type="match status" value="1"/>
</dbReference>
<feature type="transmembrane region" description="Helical" evidence="10">
    <location>
        <begin position="97"/>
        <end position="119"/>
    </location>
</feature>
<keyword evidence="7 10" id="KW-1133">Transmembrane helix</keyword>
<accession>A0AAN8FD76</accession>